<evidence type="ECO:0000313" key="9">
    <source>
        <dbReference type="EMBL" id="ABC32541.1"/>
    </source>
</evidence>
<dbReference type="InterPro" id="IPR035642">
    <property type="entry name" value="MraZ_N"/>
</dbReference>
<evidence type="ECO:0000256" key="5">
    <source>
        <dbReference type="ARBA" id="ARBA00023125"/>
    </source>
</evidence>
<keyword evidence="3" id="KW-0677">Repeat</keyword>
<evidence type="ECO:0000256" key="2">
    <source>
        <dbReference type="ARBA" id="ARBA00022490"/>
    </source>
</evidence>
<keyword evidence="2 7" id="KW-0963">Cytoplasm</keyword>
<evidence type="ECO:0000256" key="4">
    <source>
        <dbReference type="ARBA" id="ARBA00023015"/>
    </source>
</evidence>
<feature type="domain" description="SpoVT-AbrB" evidence="8">
    <location>
        <begin position="64"/>
        <end position="107"/>
    </location>
</feature>
<dbReference type="CDD" id="cd16321">
    <property type="entry name" value="MraZ_C"/>
    <property type="match status" value="1"/>
</dbReference>
<dbReference type="SUPFAM" id="SSF89447">
    <property type="entry name" value="AbrB/MazE/MraZ-like"/>
    <property type="match status" value="1"/>
</dbReference>
<comment type="subunit">
    <text evidence="7">Forms oligomers.</text>
</comment>
<keyword evidence="5 7" id="KW-0238">DNA-binding</keyword>
<gene>
    <name evidence="7" type="primary">mraZ</name>
    <name evidence="9" type="ordered locus">HCH_05892</name>
</gene>
<keyword evidence="4 7" id="KW-0805">Transcription regulation</keyword>
<dbReference type="GO" id="GO:2000143">
    <property type="term" value="P:negative regulation of DNA-templated transcription initiation"/>
    <property type="evidence" value="ECO:0007669"/>
    <property type="project" value="TreeGrafter"/>
</dbReference>
<evidence type="ECO:0000256" key="7">
    <source>
        <dbReference type="HAMAP-Rule" id="MF_01008"/>
    </source>
</evidence>
<dbReference type="HAMAP" id="MF_01008">
    <property type="entry name" value="MraZ"/>
    <property type="match status" value="1"/>
</dbReference>
<dbReference type="InterPro" id="IPR007159">
    <property type="entry name" value="SpoVT-AbrB_dom"/>
</dbReference>
<name>Q2S9Y3_HAHCH</name>
<protein>
    <recommendedName>
        <fullName evidence="1 7">Transcriptional regulator MraZ</fullName>
    </recommendedName>
</protein>
<evidence type="ECO:0000256" key="1">
    <source>
        <dbReference type="ARBA" id="ARBA00013860"/>
    </source>
</evidence>
<dbReference type="InterPro" id="IPR035644">
    <property type="entry name" value="MraZ_C"/>
</dbReference>
<dbReference type="GO" id="GO:0005737">
    <property type="term" value="C:cytoplasm"/>
    <property type="evidence" value="ECO:0007669"/>
    <property type="project" value="UniProtKB-UniRule"/>
</dbReference>
<dbReference type="PANTHER" id="PTHR34701:SF1">
    <property type="entry name" value="TRANSCRIPTIONAL REGULATOR MRAZ"/>
    <property type="match status" value="1"/>
</dbReference>
<dbReference type="GO" id="GO:0009295">
    <property type="term" value="C:nucleoid"/>
    <property type="evidence" value="ECO:0007669"/>
    <property type="project" value="UniProtKB-SubCell"/>
</dbReference>
<keyword evidence="10" id="KW-1185">Reference proteome</keyword>
<dbReference type="CDD" id="cd16320">
    <property type="entry name" value="MraZ_N"/>
    <property type="match status" value="1"/>
</dbReference>
<dbReference type="GO" id="GO:0000976">
    <property type="term" value="F:transcription cis-regulatory region binding"/>
    <property type="evidence" value="ECO:0007669"/>
    <property type="project" value="TreeGrafter"/>
</dbReference>
<dbReference type="PANTHER" id="PTHR34701">
    <property type="entry name" value="TRANSCRIPTIONAL REGULATOR MRAZ"/>
    <property type="match status" value="1"/>
</dbReference>
<dbReference type="NCBIfam" id="TIGR00242">
    <property type="entry name" value="division/cell wall cluster transcriptional repressor MraZ"/>
    <property type="match status" value="1"/>
</dbReference>
<dbReference type="GO" id="GO:0003700">
    <property type="term" value="F:DNA-binding transcription factor activity"/>
    <property type="evidence" value="ECO:0007669"/>
    <property type="project" value="UniProtKB-UniRule"/>
</dbReference>
<dbReference type="EMBL" id="CP000155">
    <property type="protein sequence ID" value="ABC32541.1"/>
    <property type="molecule type" value="Genomic_DNA"/>
</dbReference>
<evidence type="ECO:0000256" key="3">
    <source>
        <dbReference type="ARBA" id="ARBA00022737"/>
    </source>
</evidence>
<reference evidence="9 10" key="1">
    <citation type="journal article" date="2005" name="Nucleic Acids Res.">
        <title>Genomic blueprint of Hahella chejuensis, a marine microbe producing an algicidal agent.</title>
        <authorList>
            <person name="Jeong H."/>
            <person name="Yim J.H."/>
            <person name="Lee C."/>
            <person name="Choi S.-H."/>
            <person name="Park Y.K."/>
            <person name="Yoon S.H."/>
            <person name="Hur C.-G."/>
            <person name="Kang H.-Y."/>
            <person name="Kim D."/>
            <person name="Lee H.H."/>
            <person name="Park K.H."/>
            <person name="Park S.-H."/>
            <person name="Park H.-S."/>
            <person name="Lee H.K."/>
            <person name="Oh T.K."/>
            <person name="Kim J.F."/>
        </authorList>
    </citation>
    <scope>NUCLEOTIDE SEQUENCE [LARGE SCALE GENOMIC DNA]</scope>
    <source>
        <strain evidence="9 10">KCTC 2396</strain>
    </source>
</reference>
<dbReference type="Pfam" id="PF02381">
    <property type="entry name" value="MraZ"/>
    <property type="match status" value="2"/>
</dbReference>
<evidence type="ECO:0000259" key="8">
    <source>
        <dbReference type="PROSITE" id="PS51740"/>
    </source>
</evidence>
<dbReference type="InterPro" id="IPR038619">
    <property type="entry name" value="MraZ_sf"/>
</dbReference>
<dbReference type="Gene3D" id="3.40.1550.20">
    <property type="entry name" value="Transcriptional regulator MraZ domain"/>
    <property type="match status" value="1"/>
</dbReference>
<dbReference type="KEGG" id="hch:HCH_05892"/>
<dbReference type="STRING" id="349521.HCH_05892"/>
<comment type="subcellular location">
    <subcellularLocation>
        <location evidence="7">Cytoplasm</location>
        <location evidence="7">Nucleoid</location>
    </subcellularLocation>
</comment>
<dbReference type="InterPro" id="IPR020603">
    <property type="entry name" value="MraZ_dom"/>
</dbReference>
<accession>Q2S9Y3</accession>
<dbReference type="Proteomes" id="UP000000238">
    <property type="component" value="Chromosome"/>
</dbReference>
<comment type="similarity">
    <text evidence="7">Belongs to the MraZ family.</text>
</comment>
<evidence type="ECO:0000256" key="6">
    <source>
        <dbReference type="ARBA" id="ARBA00023163"/>
    </source>
</evidence>
<proteinExistence type="inferred from homology"/>
<dbReference type="HOGENOM" id="CLU_107907_2_0_6"/>
<dbReference type="InterPro" id="IPR037914">
    <property type="entry name" value="SpoVT-AbrB_sf"/>
</dbReference>
<dbReference type="PROSITE" id="PS51740">
    <property type="entry name" value="SPOVT_ABRB"/>
    <property type="match status" value="1"/>
</dbReference>
<dbReference type="eggNOG" id="COG2001">
    <property type="taxonomic scope" value="Bacteria"/>
</dbReference>
<dbReference type="InterPro" id="IPR003444">
    <property type="entry name" value="MraZ"/>
</dbReference>
<sequence>MPTRYRDRIAEISNNQMIATIDTQERCLLIYPLPEWEQIESQIAALPAYNPATRRIQRLLLGHATELEIDGAGRVLLSQPLREYAYLDKKLILLGQGKKFELWDEDHWTKRRDEYLDEDALGQDVPEELMNIAL</sequence>
<organism evidence="9 10">
    <name type="scientific">Hahella chejuensis (strain KCTC 2396)</name>
    <dbReference type="NCBI Taxonomy" id="349521"/>
    <lineage>
        <taxon>Bacteria</taxon>
        <taxon>Pseudomonadati</taxon>
        <taxon>Pseudomonadota</taxon>
        <taxon>Gammaproteobacteria</taxon>
        <taxon>Oceanospirillales</taxon>
        <taxon>Hahellaceae</taxon>
        <taxon>Hahella</taxon>
    </lineage>
</organism>
<evidence type="ECO:0000313" key="10">
    <source>
        <dbReference type="Proteomes" id="UP000000238"/>
    </source>
</evidence>
<dbReference type="AlphaFoldDB" id="Q2S9Y3"/>
<keyword evidence="6 7" id="KW-0804">Transcription</keyword>